<keyword evidence="4" id="KW-0687">Ribonucleoprotein</keyword>
<dbReference type="EMBL" id="AUBJ02000001">
    <property type="protein sequence ID" value="MCP2333839.1"/>
    <property type="molecule type" value="Genomic_DNA"/>
</dbReference>
<evidence type="ECO:0000313" key="5">
    <source>
        <dbReference type="Proteomes" id="UP000791080"/>
    </source>
</evidence>
<proteinExistence type="predicted"/>
<name>A0ABT1JNU9_ACTCY</name>
<evidence type="ECO:0000256" key="2">
    <source>
        <dbReference type="ARBA" id="ARBA00023315"/>
    </source>
</evidence>
<dbReference type="GO" id="GO:0005840">
    <property type="term" value="C:ribosome"/>
    <property type="evidence" value="ECO:0007669"/>
    <property type="project" value="UniProtKB-KW"/>
</dbReference>
<dbReference type="Pfam" id="PF13508">
    <property type="entry name" value="Acetyltransf_7"/>
    <property type="match status" value="1"/>
</dbReference>
<gene>
    <name evidence="4" type="ORF">G443_004109</name>
</gene>
<comment type="caution">
    <text evidence="4">The sequence shown here is derived from an EMBL/GenBank/DDBJ whole genome shotgun (WGS) entry which is preliminary data.</text>
</comment>
<sequence>MHPPPIRVSRAEDLPVLGEVSRAADRLFEDVGLVLPPDDPEHALRSAGEVLVAGEPPVGFAAMDELDGRTHLDQLAVHPAFGGRGIGGALLAEVLARAGRRGSPAVTLTTFRDVPWNAPWYRRRGFVELPRSDWGPELRARWEEERGAGIAVAPRVVMIAWADPVPGGSGS</sequence>
<protein>
    <submittedName>
        <fullName evidence="4">Ribosomal protein S18 acetylase RimI</fullName>
    </submittedName>
</protein>
<organism evidence="4 5">
    <name type="scientific">Actinoalloteichus caeruleus DSM 43889</name>
    <dbReference type="NCBI Taxonomy" id="1120930"/>
    <lineage>
        <taxon>Bacteria</taxon>
        <taxon>Bacillati</taxon>
        <taxon>Actinomycetota</taxon>
        <taxon>Actinomycetes</taxon>
        <taxon>Pseudonocardiales</taxon>
        <taxon>Pseudonocardiaceae</taxon>
        <taxon>Actinoalloteichus</taxon>
        <taxon>Actinoalloteichus cyanogriseus</taxon>
    </lineage>
</organism>
<dbReference type="RefSeq" id="WP_035292193.1">
    <property type="nucleotide sequence ID" value="NZ_AUBJ02000001.1"/>
</dbReference>
<accession>A0ABT1JNU9</accession>
<reference evidence="4 5" key="2">
    <citation type="submission" date="2022-06" db="EMBL/GenBank/DDBJ databases">
        <title>Genomic Encyclopedia of Type Strains, Phase I: the one thousand microbial genomes (KMG-I) project.</title>
        <authorList>
            <person name="Kyrpides N."/>
        </authorList>
    </citation>
    <scope>NUCLEOTIDE SEQUENCE [LARGE SCALE GENOMIC DNA]</scope>
    <source>
        <strain evidence="4 5">DSM 43889</strain>
    </source>
</reference>
<dbReference type="PROSITE" id="PS51186">
    <property type="entry name" value="GNAT"/>
    <property type="match status" value="1"/>
</dbReference>
<dbReference type="InterPro" id="IPR000182">
    <property type="entry name" value="GNAT_dom"/>
</dbReference>
<dbReference type="InterPro" id="IPR016181">
    <property type="entry name" value="Acyl_CoA_acyltransferase"/>
</dbReference>
<keyword evidence="5" id="KW-1185">Reference proteome</keyword>
<evidence type="ECO:0000259" key="3">
    <source>
        <dbReference type="PROSITE" id="PS51186"/>
    </source>
</evidence>
<evidence type="ECO:0000256" key="1">
    <source>
        <dbReference type="ARBA" id="ARBA00022679"/>
    </source>
</evidence>
<reference evidence="4 5" key="1">
    <citation type="submission" date="2013-07" db="EMBL/GenBank/DDBJ databases">
        <authorList>
            <consortium name="DOE Joint Genome Institute"/>
            <person name="Reeve W."/>
            <person name="Huntemann M."/>
            <person name="Han J."/>
            <person name="Chen A."/>
            <person name="Kyrpides N."/>
            <person name="Mavromatis K."/>
            <person name="Markowitz V."/>
            <person name="Palaniappan K."/>
            <person name="Ivanova N."/>
            <person name="Schaumberg A."/>
            <person name="Pati A."/>
            <person name="Liolios K."/>
            <person name="Nordberg H.P."/>
            <person name="Cantor M.N."/>
            <person name="Hua S.X."/>
            <person name="Woyke T."/>
        </authorList>
    </citation>
    <scope>NUCLEOTIDE SEQUENCE [LARGE SCALE GENOMIC DNA]</scope>
    <source>
        <strain evidence="4 5">DSM 43889</strain>
    </source>
</reference>
<dbReference type="Gene3D" id="3.40.630.30">
    <property type="match status" value="1"/>
</dbReference>
<evidence type="ECO:0000313" key="4">
    <source>
        <dbReference type="EMBL" id="MCP2333839.1"/>
    </source>
</evidence>
<keyword evidence="2" id="KW-0012">Acyltransferase</keyword>
<dbReference type="PANTHER" id="PTHR43800:SF1">
    <property type="entry name" value="PEPTIDYL-LYSINE N-ACETYLTRANSFERASE YJAB"/>
    <property type="match status" value="1"/>
</dbReference>
<keyword evidence="4" id="KW-0689">Ribosomal protein</keyword>
<dbReference type="CDD" id="cd04301">
    <property type="entry name" value="NAT_SF"/>
    <property type="match status" value="1"/>
</dbReference>
<dbReference type="Proteomes" id="UP000791080">
    <property type="component" value="Unassembled WGS sequence"/>
</dbReference>
<dbReference type="SUPFAM" id="SSF55729">
    <property type="entry name" value="Acyl-CoA N-acyltransferases (Nat)"/>
    <property type="match status" value="1"/>
</dbReference>
<feature type="domain" description="N-acetyltransferase" evidence="3">
    <location>
        <begin position="4"/>
        <end position="143"/>
    </location>
</feature>
<dbReference type="PANTHER" id="PTHR43800">
    <property type="entry name" value="PEPTIDYL-LYSINE N-ACETYLTRANSFERASE YJAB"/>
    <property type="match status" value="1"/>
</dbReference>
<keyword evidence="1" id="KW-0808">Transferase</keyword>